<dbReference type="EMBL" id="JBDFQZ010000011">
    <property type="protein sequence ID" value="KAK9677413.1"/>
    <property type="molecule type" value="Genomic_DNA"/>
</dbReference>
<feature type="coiled-coil region" evidence="1">
    <location>
        <begin position="103"/>
        <end position="213"/>
    </location>
</feature>
<evidence type="ECO:0000313" key="4">
    <source>
        <dbReference type="Proteomes" id="UP001443914"/>
    </source>
</evidence>
<dbReference type="InterPro" id="IPR040262">
    <property type="entry name" value="At4g38062-like"/>
</dbReference>
<organism evidence="3 4">
    <name type="scientific">Saponaria officinalis</name>
    <name type="common">Common soapwort</name>
    <name type="synonym">Lychnis saponaria</name>
    <dbReference type="NCBI Taxonomy" id="3572"/>
    <lineage>
        <taxon>Eukaryota</taxon>
        <taxon>Viridiplantae</taxon>
        <taxon>Streptophyta</taxon>
        <taxon>Embryophyta</taxon>
        <taxon>Tracheophyta</taxon>
        <taxon>Spermatophyta</taxon>
        <taxon>Magnoliopsida</taxon>
        <taxon>eudicotyledons</taxon>
        <taxon>Gunneridae</taxon>
        <taxon>Pentapetalae</taxon>
        <taxon>Caryophyllales</taxon>
        <taxon>Caryophyllaceae</taxon>
        <taxon>Caryophylleae</taxon>
        <taxon>Saponaria</taxon>
    </lineage>
</organism>
<feature type="coiled-coil region" evidence="1">
    <location>
        <begin position="383"/>
        <end position="410"/>
    </location>
</feature>
<keyword evidence="4" id="KW-1185">Reference proteome</keyword>
<feature type="coiled-coil region" evidence="1">
    <location>
        <begin position="611"/>
        <end position="645"/>
    </location>
</feature>
<feature type="coiled-coil region" evidence="1">
    <location>
        <begin position="809"/>
        <end position="896"/>
    </location>
</feature>
<feature type="coiled-coil region" evidence="1">
    <location>
        <begin position="713"/>
        <end position="740"/>
    </location>
</feature>
<feature type="coiled-coil region" evidence="1">
    <location>
        <begin position="1"/>
        <end position="70"/>
    </location>
</feature>
<sequence>MAEVYKELDEVKSELEKLKEDCRFKTELSESLRRAHNEQQTKCQDAKLKIEKQEKELNIKSEEIVELRQLYDEVKFKLQKTESSLKQVSSVNEKLRIDSGEKVQQLEGENRKLVTALEEAETRNDDMEQKLHACIEEIEGLKVRLSELQRKCSEAEEKARVGKESRYREDVIMKLEEQSMSVQDQLKWKKEQFQHLEEAHRKLQDQYQLSKKEWEFEKSAMLAEMTMLQSKLDSHIRITESLESQLKMCNQALAQEESRRKLLEVQLSESKQCFENVLAEYEEAKEKIESLSLKRDEDIAALRNSLGMKEVLLKEMEYRVTHLELDNKEFLGTVKELQEAQINRRKIDPSTTKLRNKLKDLEKAHSKCFSTLEEREVEWNSKMAKLIEDMKSYESDVKRQNEQMHLLKTQLDNCHSTIEVSGEETSILFMVLKSELSDVYSKLVNLESQTGPFSQKSEQKISVSGENFDTVDNSQLKAKSCLKEARAEIASLTEKIESLKLLEKRGNVLESALEEHKKMLEESTQSQLYLKEQVSQMEAALSKVSTALEKSNNELTAKISEVSQAETELLLWKSKAESFRICLEQSQEVCKKLETSVLEQVEIEKGLRKANEISQCNLKEQEQRINDLQQKIASLSQMLEQKEATGEKIKLELAKSLKKEGHLLQLVKERDVVVESLKEELKAVDSANLVAQSNFECEKDELCKMINERNAAFENLGKVLEVLKQEAATTESERLEAEIKFGYEKEKLSRVISEKDKMIRGLQDLASTFEHDFDQVFLFILSKDVENFVHVTSHQEALEKTEFNMKVEMEKKNSAIDLLKDEVNNLGDKILHQEDSLLQSNQLVKELEALAEVTKLEMEKLTQAFDEDRAKLTELVKELEHKNKVSTDRINSLSSERESMFIYIEGVCEQFGDLCGQDAELDGLLANMMQNSANDYTLVSGLEISGRATAPGQKHVQKEIEPRLDRSPLRERNQ</sequence>
<feature type="coiled-coil region" evidence="1">
    <location>
        <begin position="239"/>
        <end position="301"/>
    </location>
</feature>
<keyword evidence="1" id="KW-0175">Coiled coil</keyword>
<reference evidence="3 4" key="1">
    <citation type="submission" date="2024-03" db="EMBL/GenBank/DDBJ databases">
        <title>WGS assembly of Saponaria officinalis var. Norfolk2.</title>
        <authorList>
            <person name="Jenkins J."/>
            <person name="Shu S."/>
            <person name="Grimwood J."/>
            <person name="Barry K."/>
            <person name="Goodstein D."/>
            <person name="Schmutz J."/>
            <person name="Leebens-Mack J."/>
            <person name="Osbourn A."/>
        </authorList>
    </citation>
    <scope>NUCLEOTIDE SEQUENCE [LARGE SCALE GENOMIC DNA]</scope>
    <source>
        <strain evidence="4">cv. Norfolk2</strain>
        <strain evidence="3">JIC</strain>
        <tissue evidence="3">Leaf</tissue>
    </source>
</reference>
<name>A0AAW1HLS3_SAPOF</name>
<feature type="coiled-coil region" evidence="1">
    <location>
        <begin position="482"/>
        <end position="568"/>
    </location>
</feature>
<dbReference type="EMBL" id="JBDFQZ010000011">
    <property type="protein sequence ID" value="KAK9677412.1"/>
    <property type="molecule type" value="Genomic_DNA"/>
</dbReference>
<evidence type="ECO:0000256" key="2">
    <source>
        <dbReference type="SAM" id="MobiDB-lite"/>
    </source>
</evidence>
<accession>A0AAW1HLS3</accession>
<feature type="compositionally biased region" description="Basic and acidic residues" evidence="2">
    <location>
        <begin position="956"/>
        <end position="974"/>
    </location>
</feature>
<dbReference type="Proteomes" id="UP001443914">
    <property type="component" value="Unassembled WGS sequence"/>
</dbReference>
<evidence type="ECO:0000256" key="1">
    <source>
        <dbReference type="SAM" id="Coils"/>
    </source>
</evidence>
<dbReference type="Gene3D" id="1.20.1170.10">
    <property type="match status" value="1"/>
</dbReference>
<dbReference type="PANTHER" id="PTHR45287:SF4">
    <property type="entry name" value="OS03G0691500 PROTEIN"/>
    <property type="match status" value="1"/>
</dbReference>
<comment type="caution">
    <text evidence="3">The sequence shown here is derived from an EMBL/GenBank/DDBJ whole genome shotgun (WGS) entry which is preliminary data.</text>
</comment>
<evidence type="ECO:0000313" key="3">
    <source>
        <dbReference type="EMBL" id="KAK9677413.1"/>
    </source>
</evidence>
<proteinExistence type="predicted"/>
<protein>
    <submittedName>
        <fullName evidence="3">Uncharacterized protein</fullName>
    </submittedName>
</protein>
<feature type="region of interest" description="Disordered" evidence="2">
    <location>
        <begin position="949"/>
        <end position="974"/>
    </location>
</feature>
<gene>
    <name evidence="3" type="ORF">RND81_11G141700</name>
</gene>
<dbReference type="AlphaFoldDB" id="A0AAW1HLS3"/>
<dbReference type="PANTHER" id="PTHR45287">
    <property type="entry name" value="OS03G0691500 PROTEIN"/>
    <property type="match status" value="1"/>
</dbReference>